<dbReference type="RefSeq" id="WP_130965288.1">
    <property type="nucleotide sequence ID" value="NZ_SIRT01000014.1"/>
</dbReference>
<proteinExistence type="predicted"/>
<dbReference type="SUPFAM" id="SSF53300">
    <property type="entry name" value="vWA-like"/>
    <property type="match status" value="1"/>
</dbReference>
<dbReference type="InterPro" id="IPR003410">
    <property type="entry name" value="HYR_dom"/>
</dbReference>
<dbReference type="Pfam" id="PF13519">
    <property type="entry name" value="VWA_2"/>
    <property type="match status" value="1"/>
</dbReference>
<dbReference type="OrthoDB" id="599464at2"/>
<dbReference type="EMBL" id="SIRT01000014">
    <property type="protein sequence ID" value="TBN00478.1"/>
    <property type="molecule type" value="Genomic_DNA"/>
</dbReference>
<comment type="caution">
    <text evidence="4">The sequence shown here is derived from an EMBL/GenBank/DDBJ whole genome shotgun (WGS) entry which is preliminary data.</text>
</comment>
<evidence type="ECO:0000313" key="4">
    <source>
        <dbReference type="EMBL" id="TBN00478.1"/>
    </source>
</evidence>
<gene>
    <name evidence="4" type="ORF">EYD45_14525</name>
</gene>
<organism evidence="4 5">
    <name type="scientific">Hyunsoonleella flava</name>
    <dbReference type="NCBI Taxonomy" id="2527939"/>
    <lineage>
        <taxon>Bacteria</taxon>
        <taxon>Pseudomonadati</taxon>
        <taxon>Bacteroidota</taxon>
        <taxon>Flavobacteriia</taxon>
        <taxon>Flavobacteriales</taxon>
        <taxon>Flavobacteriaceae</taxon>
    </lineage>
</organism>
<dbReference type="PANTHER" id="PTHR46343:SF2">
    <property type="entry name" value="SUSHI_VON WILLEBRAND FACTOR TYPE A_EGF_PENTRAXIN DOMAIN-CONTAINING 1"/>
    <property type="match status" value="1"/>
</dbReference>
<keyword evidence="1" id="KW-0677">Repeat</keyword>
<dbReference type="PROSITE" id="PS50825">
    <property type="entry name" value="HYR"/>
    <property type="match status" value="1"/>
</dbReference>
<feature type="non-terminal residue" evidence="4">
    <location>
        <position position="685"/>
    </location>
</feature>
<protein>
    <submittedName>
        <fullName evidence="4">VWA domain-containing protein</fullName>
    </submittedName>
</protein>
<accession>A0A4Q9FC21</accession>
<keyword evidence="5" id="KW-1185">Reference proteome</keyword>
<dbReference type="PANTHER" id="PTHR46343">
    <property type="entry name" value="HYR DOMAIN-CONTAINING PROTEIN"/>
    <property type="match status" value="1"/>
</dbReference>
<dbReference type="PROSITE" id="PS50234">
    <property type="entry name" value="VWFA"/>
    <property type="match status" value="1"/>
</dbReference>
<dbReference type="InterPro" id="IPR043555">
    <property type="entry name" value="SRPX-like"/>
</dbReference>
<dbReference type="InterPro" id="IPR036465">
    <property type="entry name" value="vWFA_dom_sf"/>
</dbReference>
<dbReference type="InterPro" id="IPR002035">
    <property type="entry name" value="VWF_A"/>
</dbReference>
<dbReference type="Proteomes" id="UP000291142">
    <property type="component" value="Unassembled WGS sequence"/>
</dbReference>
<feature type="domain" description="VWFA" evidence="2">
    <location>
        <begin position="68"/>
        <end position="282"/>
    </location>
</feature>
<evidence type="ECO:0000259" key="3">
    <source>
        <dbReference type="PROSITE" id="PS50825"/>
    </source>
</evidence>
<sequence>MKNPLLFHRNPKKSLVQLLFVLCFIFSVNSLYSQEVIVNKYAVENATNCNQFDVTLEVIGNPPAQPQEVVLVIDRSGSMDDDDGDPTTPLPIEHAQDAAIDFINQFFLPANNPTGLNKIAIVTFGTTASLDEPLTDSSGETTLINTINAISTGGRTNTEHAVILADNELTTNGTFDCRTNRSIILLSDGVPTSRDPQSSATNCASLVDETPCVLEAIQAAQDSWTTTIAGEVYNQSFFTIGLIGAIGGPVEARGVSTLDQMQNAGAFTTEDNADLTGIYNTILGQLVAAATQLPSQALVTDIVETGYSVVPGSIVASKGTGTVSGQTVSWDVNNVFNETITLNYTIEGTPTVCGINPSGTSTINYEDSSCNTASITFNNPTVCLPCPDIDPTISQSGCTSIDYSSTVDQGGCSSMADSYAWEFFLDGNSVGTSNTLSGTFNYTGTPPFQGNFTATLTYTGTYGTGCILPNVTETSNTVVLPTALSGNITSQTNVICPGAATGEIVAEGVDGTAPYSYSIDGGTNYQPSGTFPDLTTGNYTITILDDIGCTTTVNTTIIDAGDSEDPIISCPADITANTSDDAIGNCSTTVTLGTPTTSDNCSVASIVAQVSNSDIDPITFEFGLGDTIVTWIVTDGSGNTASCTQTVTVTDNEDPTINCPAPINVNVDGGTDGAVVTYTAPVGTD</sequence>
<reference evidence="4 5" key="1">
    <citation type="submission" date="2019-02" db="EMBL/GenBank/DDBJ databases">
        <title>Hyunsoonleella sp., isolated from marine sediment.</title>
        <authorList>
            <person name="Liu B.-T."/>
        </authorList>
    </citation>
    <scope>NUCLEOTIDE SEQUENCE [LARGE SCALE GENOMIC DNA]</scope>
    <source>
        <strain evidence="4 5">T58</strain>
    </source>
</reference>
<dbReference type="AlphaFoldDB" id="A0A4Q9FC21"/>
<dbReference type="SMART" id="SM00327">
    <property type="entry name" value="VWA"/>
    <property type="match status" value="1"/>
</dbReference>
<evidence type="ECO:0000313" key="5">
    <source>
        <dbReference type="Proteomes" id="UP000291142"/>
    </source>
</evidence>
<dbReference type="Pfam" id="PF02494">
    <property type="entry name" value="HYR"/>
    <property type="match status" value="1"/>
</dbReference>
<evidence type="ECO:0000256" key="1">
    <source>
        <dbReference type="ARBA" id="ARBA00022737"/>
    </source>
</evidence>
<evidence type="ECO:0000259" key="2">
    <source>
        <dbReference type="PROSITE" id="PS50234"/>
    </source>
</evidence>
<feature type="domain" description="HYR" evidence="3">
    <location>
        <begin position="561"/>
        <end position="651"/>
    </location>
</feature>
<dbReference type="Gene3D" id="3.40.50.410">
    <property type="entry name" value="von Willebrand factor, type A domain"/>
    <property type="match status" value="1"/>
</dbReference>
<name>A0A4Q9FC21_9FLAO</name>
<dbReference type="CDD" id="cd00198">
    <property type="entry name" value="vWFA"/>
    <property type="match status" value="1"/>
</dbReference>